<keyword evidence="5" id="KW-0614">Plasmid</keyword>
<dbReference type="Pfam" id="PF00106">
    <property type="entry name" value="adh_short"/>
    <property type="match status" value="1"/>
</dbReference>
<name>A0A076EXT0_RHOOP</name>
<dbReference type="Gene3D" id="3.40.50.720">
    <property type="entry name" value="NAD(P)-binding Rossmann-like Domain"/>
    <property type="match status" value="1"/>
</dbReference>
<dbReference type="GO" id="GO:0016020">
    <property type="term" value="C:membrane"/>
    <property type="evidence" value="ECO:0007669"/>
    <property type="project" value="TreeGrafter"/>
</dbReference>
<dbReference type="PANTHER" id="PTHR44196">
    <property type="entry name" value="DEHYDROGENASE/REDUCTASE SDR FAMILY MEMBER 7B"/>
    <property type="match status" value="1"/>
</dbReference>
<dbReference type="PRINTS" id="PR00081">
    <property type="entry name" value="GDHRDH"/>
</dbReference>
<feature type="domain" description="Ketoreductase" evidence="4">
    <location>
        <begin position="8"/>
        <end position="197"/>
    </location>
</feature>
<dbReference type="SUPFAM" id="SSF51735">
    <property type="entry name" value="NAD(P)-binding Rossmann-fold domains"/>
    <property type="match status" value="1"/>
</dbReference>
<dbReference type="InterPro" id="IPR057326">
    <property type="entry name" value="KR_dom"/>
</dbReference>
<dbReference type="InterPro" id="IPR036291">
    <property type="entry name" value="NAD(P)-bd_dom_sf"/>
</dbReference>
<evidence type="ECO:0000313" key="6">
    <source>
        <dbReference type="Proteomes" id="UP000028488"/>
    </source>
</evidence>
<dbReference type="PANTHER" id="PTHR44196:SF1">
    <property type="entry name" value="DEHYDROGENASE_REDUCTASE SDR FAMILY MEMBER 7B"/>
    <property type="match status" value="1"/>
</dbReference>
<dbReference type="AlphaFoldDB" id="A0A076EXT0"/>
<dbReference type="InterPro" id="IPR002347">
    <property type="entry name" value="SDR_fam"/>
</dbReference>
<dbReference type="PRINTS" id="PR00080">
    <property type="entry name" value="SDRFAMILY"/>
</dbReference>
<gene>
    <name evidence="5" type="ORF">EP51_42150</name>
</gene>
<evidence type="ECO:0000259" key="4">
    <source>
        <dbReference type="SMART" id="SM00822"/>
    </source>
</evidence>
<dbReference type="Proteomes" id="UP000028488">
    <property type="component" value="Plasmid pPDG2"/>
</dbReference>
<keyword evidence="2" id="KW-0560">Oxidoreductase</keyword>
<proteinExistence type="inferred from homology"/>
<reference evidence="5 6" key="1">
    <citation type="submission" date="2014-07" db="EMBL/GenBank/DDBJ databases">
        <title>Genome Sequence of Rhodococcus opacus Strain R7, a Biodegrader of Mono- and Polycyclic Aromatic Hydrocarbons.</title>
        <authorList>
            <person name="Di Gennaro P."/>
            <person name="Zampolli J."/>
            <person name="Presti I."/>
            <person name="Cappelletti M."/>
            <person name="D'Ursi P."/>
            <person name="Orro A."/>
            <person name="Mezzelani A."/>
            <person name="Milanesi L."/>
        </authorList>
    </citation>
    <scope>NUCLEOTIDE SEQUENCE [LARGE SCALE GENOMIC DNA]</scope>
    <source>
        <strain evidence="5 6">R7</strain>
        <plasmid evidence="5">pPDG2</plasmid>
    </source>
</reference>
<evidence type="ECO:0000256" key="3">
    <source>
        <dbReference type="RuleBase" id="RU000363"/>
    </source>
</evidence>
<evidence type="ECO:0000256" key="1">
    <source>
        <dbReference type="ARBA" id="ARBA00006484"/>
    </source>
</evidence>
<dbReference type="NCBIfam" id="NF006123">
    <property type="entry name" value="PRK08267.1"/>
    <property type="match status" value="1"/>
</dbReference>
<protein>
    <submittedName>
        <fullName evidence="5">Short-chain dehydrogenase</fullName>
    </submittedName>
</protein>
<geneLocation type="plasmid" evidence="5 6">
    <name>pPDG2</name>
</geneLocation>
<accession>A0A076EXT0</accession>
<evidence type="ECO:0000313" key="5">
    <source>
        <dbReference type="EMBL" id="AII10790.1"/>
    </source>
</evidence>
<comment type="similarity">
    <text evidence="1 3">Belongs to the short-chain dehydrogenases/reductases (SDR) family.</text>
</comment>
<dbReference type="GO" id="GO:0016491">
    <property type="term" value="F:oxidoreductase activity"/>
    <property type="evidence" value="ECO:0007669"/>
    <property type="project" value="UniProtKB-KW"/>
</dbReference>
<organism evidence="5 6">
    <name type="scientific">Rhodococcus opacus</name>
    <name type="common">Nocardia opaca</name>
    <dbReference type="NCBI Taxonomy" id="37919"/>
    <lineage>
        <taxon>Bacteria</taxon>
        <taxon>Bacillati</taxon>
        <taxon>Actinomycetota</taxon>
        <taxon>Actinomycetes</taxon>
        <taxon>Mycobacteriales</taxon>
        <taxon>Nocardiaceae</taxon>
        <taxon>Rhodococcus</taxon>
    </lineage>
</organism>
<dbReference type="RefSeq" id="WP_128643043.1">
    <property type="nucleotide sequence ID" value="NZ_CP008949.1"/>
</dbReference>
<dbReference type="SMART" id="SM00822">
    <property type="entry name" value="PKS_KR"/>
    <property type="match status" value="1"/>
</dbReference>
<sequence length="266" mass="28745">MTSFPTARTVLITGAASGIGRATAVTFARRGYRVGAYDIDQSGLAGLLEQINSEGGDLTIGRLDVTDPSDWTTQLADFTADTPRLDLLVNNAGVLTAGRFDAIPLTAHTRMLDINLRGALIGTHTAFPYLRDTPGAQVVNMCSASAIYGQPELATYSATKFALRGLTEALELEWRTYDIRVLALWPLFVDTGMVAGVSTGTTRSLGVHLTADDVAHDLYDLTTHPARRWLPKVHHPVGRQAKLLATGSRFAPAWVNRLMNKTLSHS</sequence>
<dbReference type="EMBL" id="CP008949">
    <property type="protein sequence ID" value="AII10790.1"/>
    <property type="molecule type" value="Genomic_DNA"/>
</dbReference>
<evidence type="ECO:0000256" key="2">
    <source>
        <dbReference type="ARBA" id="ARBA00023002"/>
    </source>
</evidence>